<name>A0A1H6T2C0_9GAMM</name>
<dbReference type="AlphaFoldDB" id="A0A1H6T2C0"/>
<dbReference type="RefSeq" id="WP_093310131.1">
    <property type="nucleotide sequence ID" value="NZ_FNYH01000008.1"/>
</dbReference>
<dbReference type="Proteomes" id="UP000242999">
    <property type="component" value="Unassembled WGS sequence"/>
</dbReference>
<keyword evidence="2" id="KW-1185">Reference proteome</keyword>
<dbReference type="STRING" id="64971.SAMN05421831_10852"/>
<organism evidence="1 2">
    <name type="scientific">Allopseudospirillum japonicum</name>
    <dbReference type="NCBI Taxonomy" id="64971"/>
    <lineage>
        <taxon>Bacteria</taxon>
        <taxon>Pseudomonadati</taxon>
        <taxon>Pseudomonadota</taxon>
        <taxon>Gammaproteobacteria</taxon>
        <taxon>Oceanospirillales</taxon>
        <taxon>Oceanospirillaceae</taxon>
        <taxon>Allopseudospirillum</taxon>
    </lineage>
</organism>
<dbReference type="OrthoDB" id="9802640at2"/>
<dbReference type="PANTHER" id="PTHR37827">
    <property type="entry name" value="TUDOR DOMAIN-CONTAINING PROTEIN"/>
    <property type="match status" value="1"/>
</dbReference>
<reference evidence="2" key="1">
    <citation type="submission" date="2016-10" db="EMBL/GenBank/DDBJ databases">
        <authorList>
            <person name="Varghese N."/>
            <person name="Submissions S."/>
        </authorList>
    </citation>
    <scope>NUCLEOTIDE SEQUENCE [LARGE SCALE GENOMIC DNA]</scope>
    <source>
        <strain evidence="2">DSM 7165</strain>
    </source>
</reference>
<sequence length="120" mass="13873">MASSSAVTYSLSPPAMPEACELCQRQGEALTKHHLIPKTRHNKPQVRKRFTRQQRLTQILWVCRPCHDHLHRCFSESELAARLYTKEALLAEAQIQEFIAWIGTRPSGFRPKSPHRRMKG</sequence>
<evidence type="ECO:0000313" key="1">
    <source>
        <dbReference type="EMBL" id="SEI71247.1"/>
    </source>
</evidence>
<accession>A0A1H6T2C0</accession>
<gene>
    <name evidence="1" type="ORF">SAMN05421831_10852</name>
</gene>
<evidence type="ECO:0000313" key="2">
    <source>
        <dbReference type="Proteomes" id="UP000242999"/>
    </source>
</evidence>
<dbReference type="PANTHER" id="PTHR37827:SF1">
    <property type="entry name" value="HNH DOMAIN-CONTAINING PROTEIN"/>
    <property type="match status" value="1"/>
</dbReference>
<dbReference type="EMBL" id="FNYH01000008">
    <property type="protein sequence ID" value="SEI71247.1"/>
    <property type="molecule type" value="Genomic_DNA"/>
</dbReference>
<evidence type="ECO:0008006" key="3">
    <source>
        <dbReference type="Google" id="ProtNLM"/>
    </source>
</evidence>
<proteinExistence type="predicted"/>
<protein>
    <recommendedName>
        <fullName evidence="3">HNH endonuclease</fullName>
    </recommendedName>
</protein>